<reference evidence="2" key="1">
    <citation type="submission" date="2018-02" db="EMBL/GenBank/DDBJ databases">
        <title>Rhizophora mucronata_Transcriptome.</title>
        <authorList>
            <person name="Meera S.P."/>
            <person name="Sreeshan A."/>
            <person name="Augustine A."/>
        </authorList>
    </citation>
    <scope>NUCLEOTIDE SEQUENCE</scope>
    <source>
        <tissue evidence="2">Leaf</tissue>
    </source>
</reference>
<dbReference type="AlphaFoldDB" id="A0A2P2NHA4"/>
<feature type="region of interest" description="Disordered" evidence="1">
    <location>
        <begin position="1"/>
        <end position="34"/>
    </location>
</feature>
<feature type="compositionally biased region" description="Polar residues" evidence="1">
    <location>
        <begin position="20"/>
        <end position="33"/>
    </location>
</feature>
<organism evidence="2">
    <name type="scientific">Rhizophora mucronata</name>
    <name type="common">Asiatic mangrove</name>
    <dbReference type="NCBI Taxonomy" id="61149"/>
    <lineage>
        <taxon>Eukaryota</taxon>
        <taxon>Viridiplantae</taxon>
        <taxon>Streptophyta</taxon>
        <taxon>Embryophyta</taxon>
        <taxon>Tracheophyta</taxon>
        <taxon>Spermatophyta</taxon>
        <taxon>Magnoliopsida</taxon>
        <taxon>eudicotyledons</taxon>
        <taxon>Gunneridae</taxon>
        <taxon>Pentapetalae</taxon>
        <taxon>rosids</taxon>
        <taxon>fabids</taxon>
        <taxon>Malpighiales</taxon>
        <taxon>Rhizophoraceae</taxon>
        <taxon>Rhizophora</taxon>
    </lineage>
</organism>
<evidence type="ECO:0000256" key="1">
    <source>
        <dbReference type="SAM" id="MobiDB-lite"/>
    </source>
</evidence>
<name>A0A2P2NHA4_RHIMU</name>
<protein>
    <submittedName>
        <fullName evidence="2">Uncharacterized protein</fullName>
    </submittedName>
</protein>
<proteinExistence type="predicted"/>
<accession>A0A2P2NHA4</accession>
<sequence length="53" mass="5949">MELTSTTSHLSHHKELTWVQEASTSMKSSQLKSTRCLKLPTSPKILRQAPSLL</sequence>
<evidence type="ECO:0000313" key="2">
    <source>
        <dbReference type="EMBL" id="MBX41882.1"/>
    </source>
</evidence>
<dbReference type="EMBL" id="GGEC01061398">
    <property type="protein sequence ID" value="MBX41882.1"/>
    <property type="molecule type" value="Transcribed_RNA"/>
</dbReference>